<name>W7DT33_9PROT</name>
<dbReference type="EMBL" id="ATSX01000011">
    <property type="protein sequence ID" value="EUK17423.1"/>
    <property type="molecule type" value="Genomic_DNA"/>
</dbReference>
<dbReference type="Proteomes" id="UP000019250">
    <property type="component" value="Unassembled WGS sequence"/>
</dbReference>
<evidence type="ECO:0000313" key="3">
    <source>
        <dbReference type="Proteomes" id="UP000019250"/>
    </source>
</evidence>
<dbReference type="Pfam" id="PF24785">
    <property type="entry name" value="RXYLT1_C"/>
    <property type="match status" value="1"/>
</dbReference>
<organism evidence="2 3">
    <name type="scientific">Commensalibacter papalotli</name>
    <name type="common">ex Servin-Garciduenas et al. 2014</name>
    <dbReference type="NCBI Taxonomy" id="1208583"/>
    <lineage>
        <taxon>Bacteria</taxon>
        <taxon>Pseudomonadati</taxon>
        <taxon>Pseudomonadota</taxon>
        <taxon>Alphaproteobacteria</taxon>
        <taxon>Acetobacterales</taxon>
        <taxon>Acetobacteraceae</taxon>
    </lineage>
</organism>
<dbReference type="InterPro" id="IPR057538">
    <property type="entry name" value="RXYLT1_C"/>
</dbReference>
<keyword evidence="3" id="KW-1185">Reference proteome</keyword>
<dbReference type="eggNOG" id="ENOG503457V">
    <property type="taxonomic scope" value="Bacteria"/>
</dbReference>
<protein>
    <recommendedName>
        <fullName evidence="1">RXYLT1 C-terminal domain-containing protein</fullName>
    </recommendedName>
</protein>
<dbReference type="AlphaFoldDB" id="W7DT33"/>
<keyword evidence="2" id="KW-0614">Plasmid</keyword>
<accession>W7DT33</accession>
<geneLocation type="plasmid" evidence="2">
    <name>pA</name>
</geneLocation>
<proteinExistence type="predicted"/>
<evidence type="ECO:0000313" key="2">
    <source>
        <dbReference type="EMBL" id="EUK17423.1"/>
    </source>
</evidence>
<evidence type="ECO:0000259" key="1">
    <source>
        <dbReference type="Pfam" id="PF24785"/>
    </source>
</evidence>
<dbReference type="OrthoDB" id="4772983at2"/>
<sequence>MPIITHFGTVLCLSEHGNIEQKKIEDCNEFNIIRHYFKKDKIFFLNIGSFDYQITKQGLYNLSQNNLFLSSSNDLTTVTCDREKALDWENYYIIPDENYETELSKFFTNRALKEYQFCYTSNVLATLDNLKKIFPNSEYLKRKNNLITRSNIFNTENKVIINCNLHHMFETEWLQEIIPFLDKYEHLEINNASTIKNKNLIIIDSLINEQKLDFYKTLYYNNNNILLVHLSDEAFKDEYRCYEYCNTVWRNLWNPILASYKNVNFFPLGYKAGFKRDINNIKIKHKKYTWFFAGDIKKTNRQIMYDNMKNIDGGYYHLTSYFNSVDALGVKEYREYMENSIFIPCPAGFVHLDSFRIYESLEAGCIPIVENGRGLNCFTPYLGKNPIPFIDNWNNVHKLIKNIIDEGKVEQLMQECSEWWNNYKINISNKIKEDFNNINITNINGSGFCDLDITKFIE</sequence>
<gene>
    <name evidence="2" type="ORF">COMX_10405</name>
</gene>
<dbReference type="RefSeq" id="WP_034341133.1">
    <property type="nucleotide sequence ID" value="NZ_ATSX01000011.1"/>
</dbReference>
<comment type="caution">
    <text evidence="2">The sequence shown here is derived from an EMBL/GenBank/DDBJ whole genome shotgun (WGS) entry which is preliminary data.</text>
</comment>
<reference evidence="2 3" key="1">
    <citation type="journal article" date="2014" name="Genome Announc.">
        <title>Draft Genome Sequence of Commensalibacter papalotli MX01, a Symbiont Identified from the Guts of Overwintering Monarch Butterflies.</title>
        <authorList>
            <person name="Servin-Garciduenas L.E."/>
            <person name="Sanchez-Quinto A."/>
            <person name="Martinez-Romero E."/>
        </authorList>
    </citation>
    <scope>NUCLEOTIDE SEQUENCE [LARGE SCALE GENOMIC DNA]</scope>
    <source>
        <strain evidence="3">MX-MONARCH01</strain>
        <plasmid evidence="2">pA</plasmid>
    </source>
</reference>
<feature type="domain" description="RXYLT1 C-terminal" evidence="1">
    <location>
        <begin position="324"/>
        <end position="431"/>
    </location>
</feature>